<sequence>MRDVVRVQRAGAPGVVARGGQAGQQPAARGQPQGVQGGGAPAGGGGVGRGVAAGRAPAAEGPRPAGGTAPGWSAAGPRRRAVVRP</sequence>
<proteinExistence type="predicted"/>
<comment type="caution">
    <text evidence="2">The sequence shown here is derived from an EMBL/GenBank/DDBJ whole genome shotgun (WGS) entry which is preliminary data.</text>
</comment>
<accession>S4MVW9</accession>
<dbReference type="Proteomes" id="UP000015001">
    <property type="component" value="Unassembled WGS sequence"/>
</dbReference>
<evidence type="ECO:0000313" key="3">
    <source>
        <dbReference type="Proteomes" id="UP000015001"/>
    </source>
</evidence>
<feature type="region of interest" description="Disordered" evidence="1">
    <location>
        <begin position="1"/>
        <end position="85"/>
    </location>
</feature>
<dbReference type="HOGENOM" id="CLU_2511116_0_0_11"/>
<reference evidence="2 3" key="1">
    <citation type="submission" date="2013-02" db="EMBL/GenBank/DDBJ databases">
        <title>Draft Genome Sequence of Streptomyces afghaniensis, Which Produces Compounds of the Julimycin B-Complex.</title>
        <authorList>
            <person name="Gruening B.A."/>
            <person name="Praeg A."/>
            <person name="Erxleben A."/>
            <person name="Guenther S."/>
            <person name="Fiedler H.-P."/>
            <person name="Goodfellow M."/>
            <person name="Mueller M."/>
        </authorList>
    </citation>
    <scope>NUCLEOTIDE SEQUENCE [LARGE SCALE GENOMIC DNA]</scope>
    <source>
        <strain evidence="2 3">772</strain>
    </source>
</reference>
<feature type="compositionally biased region" description="Gly residues" evidence="1">
    <location>
        <begin position="35"/>
        <end position="51"/>
    </location>
</feature>
<dbReference type="AlphaFoldDB" id="S4MVW9"/>
<evidence type="ECO:0000256" key="1">
    <source>
        <dbReference type="SAM" id="MobiDB-lite"/>
    </source>
</evidence>
<organism evidence="2 3">
    <name type="scientific">Streptomyces afghaniensis 772</name>
    <dbReference type="NCBI Taxonomy" id="1283301"/>
    <lineage>
        <taxon>Bacteria</taxon>
        <taxon>Bacillati</taxon>
        <taxon>Actinomycetota</taxon>
        <taxon>Actinomycetes</taxon>
        <taxon>Kitasatosporales</taxon>
        <taxon>Streptomycetaceae</taxon>
        <taxon>Streptomyces</taxon>
    </lineage>
</organism>
<name>S4MVW9_9ACTN</name>
<dbReference type="PATRIC" id="fig|1283301.3.peg.2931"/>
<dbReference type="EMBL" id="AOPY01001395">
    <property type="protein sequence ID" value="EPJ39960.1"/>
    <property type="molecule type" value="Genomic_DNA"/>
</dbReference>
<feature type="compositionally biased region" description="Low complexity" evidence="1">
    <location>
        <begin position="52"/>
        <end position="76"/>
    </location>
</feature>
<evidence type="ECO:0000313" key="2">
    <source>
        <dbReference type="EMBL" id="EPJ39960.1"/>
    </source>
</evidence>
<feature type="compositionally biased region" description="Low complexity" evidence="1">
    <location>
        <begin position="7"/>
        <end position="34"/>
    </location>
</feature>
<keyword evidence="3" id="KW-1185">Reference proteome</keyword>
<protein>
    <submittedName>
        <fullName evidence="2">Uncharacterized protein</fullName>
    </submittedName>
</protein>
<gene>
    <name evidence="2" type="ORF">STAFG_2960</name>
</gene>